<protein>
    <submittedName>
        <fullName evidence="1">Sarcosine oxidase subunit gamma</fullName>
    </submittedName>
</protein>
<dbReference type="Proteomes" id="UP000059574">
    <property type="component" value="Chromosome"/>
</dbReference>
<dbReference type="Pfam" id="PF04268">
    <property type="entry name" value="SoxG"/>
    <property type="match status" value="1"/>
</dbReference>
<reference evidence="2" key="1">
    <citation type="submission" date="2015-11" db="EMBL/GenBank/DDBJ databases">
        <authorList>
            <person name="Kumar R."/>
            <person name="Singh D."/>
            <person name="Swarnkar M.K."/>
            <person name="Singh A.K."/>
            <person name="Kumar S."/>
        </authorList>
    </citation>
    <scope>NUCLEOTIDE SEQUENCE [LARGE SCALE GENOMIC DNA]</scope>
    <source>
        <strain evidence="2">ERGS4:06</strain>
    </source>
</reference>
<dbReference type="RefSeq" id="WP_062292437.1">
    <property type="nucleotide sequence ID" value="NZ_CP013200.1"/>
</dbReference>
<evidence type="ECO:0000313" key="1">
    <source>
        <dbReference type="EMBL" id="ALO68154.1"/>
    </source>
</evidence>
<proteinExistence type="predicted"/>
<sequence length="213" mass="22152">MDNTAANVDVQALRRSPARHLWADFAVAAVAGERGVALREVPFQRMVGIRVDPVSLAGQRIGALTGGLPANCGQVTAGPGGVAALWLGPDEFLAIAPDDGGADRGGLAASLAAALGDGAGQAIELSSNRTTFELAGPSARAVLEKSCAADLHPRSFATGTAITTEIGKIPTILWKVGDDEFLLFPRASFADYLGRWLLDGMREFAAETDASWH</sequence>
<reference evidence="1 2" key="2">
    <citation type="journal article" date="2016" name="J. Biotechnol.">
        <title>Complete genome sequence of Arthrobacter alpinus ERGS4:06, a yellow pigmented bacterium tolerant to cold and radiations isolated from Sikkim Himalaya.</title>
        <authorList>
            <person name="Kumar R."/>
            <person name="Singh D."/>
            <person name="Swarnkar M.K."/>
            <person name="Singh A.K."/>
            <person name="Kumar S."/>
        </authorList>
    </citation>
    <scope>NUCLEOTIDE SEQUENCE [LARGE SCALE GENOMIC DNA]</scope>
    <source>
        <strain evidence="1 2">ERGS4:06</strain>
    </source>
</reference>
<dbReference type="EMBL" id="CP013200">
    <property type="protein sequence ID" value="ALO68154.1"/>
    <property type="molecule type" value="Genomic_DNA"/>
</dbReference>
<dbReference type="Gene3D" id="3.30.70.1520">
    <property type="entry name" value="Heterotetrameric sarcosine oxidase"/>
    <property type="match status" value="1"/>
</dbReference>
<evidence type="ECO:0000313" key="2">
    <source>
        <dbReference type="Proteomes" id="UP000059574"/>
    </source>
</evidence>
<organism evidence="1 2">
    <name type="scientific">Arthrobacter alpinus</name>
    <dbReference type="NCBI Taxonomy" id="656366"/>
    <lineage>
        <taxon>Bacteria</taxon>
        <taxon>Bacillati</taxon>
        <taxon>Actinomycetota</taxon>
        <taxon>Actinomycetes</taxon>
        <taxon>Micrococcales</taxon>
        <taxon>Micrococcaceae</taxon>
        <taxon>Arthrobacter</taxon>
    </lineage>
</organism>
<dbReference type="InterPro" id="IPR027266">
    <property type="entry name" value="TrmE/GcvT-like"/>
</dbReference>
<dbReference type="Gene3D" id="3.30.1360.120">
    <property type="entry name" value="Probable tRNA modification gtpase trme, domain 1"/>
    <property type="match status" value="1"/>
</dbReference>
<name>A0A0S2M314_9MICC</name>
<dbReference type="AlphaFoldDB" id="A0A0S2M314"/>
<dbReference type="OrthoDB" id="9814782at2"/>
<dbReference type="SUPFAM" id="SSF103025">
    <property type="entry name" value="Folate-binding domain"/>
    <property type="match status" value="1"/>
</dbReference>
<dbReference type="InterPro" id="IPR007375">
    <property type="entry name" value="SoxG"/>
</dbReference>
<accession>A0A0S2M314</accession>
<gene>
    <name evidence="1" type="ORF">AS189_18695</name>
</gene>